<name>A0ACD3RWS0_LARCR</name>
<reference evidence="1" key="1">
    <citation type="submission" date="2018-11" db="EMBL/GenBank/DDBJ databases">
        <title>The sequence and de novo assembly of Larimichthys crocea genome using PacBio and Hi-C technologies.</title>
        <authorList>
            <person name="Xu P."/>
            <person name="Chen B."/>
            <person name="Zhou Z."/>
            <person name="Ke Q."/>
            <person name="Wu Y."/>
            <person name="Bai H."/>
            <person name="Pu F."/>
        </authorList>
    </citation>
    <scope>NUCLEOTIDE SEQUENCE</scope>
    <source>
        <tissue evidence="1">Muscle</tissue>
    </source>
</reference>
<accession>A0ACD3RWS0</accession>
<proteinExistence type="predicted"/>
<keyword evidence="2" id="KW-1185">Reference proteome</keyword>
<evidence type="ECO:0000313" key="2">
    <source>
        <dbReference type="Proteomes" id="UP000793456"/>
    </source>
</evidence>
<dbReference type="EMBL" id="CM011674">
    <property type="protein sequence ID" value="TMS23921.1"/>
    <property type="molecule type" value="Genomic_DNA"/>
</dbReference>
<protein>
    <submittedName>
        <fullName evidence="1">Uncharacterized protein</fullName>
    </submittedName>
</protein>
<dbReference type="Proteomes" id="UP000793456">
    <property type="component" value="Chromosome I"/>
</dbReference>
<gene>
    <name evidence="1" type="ORF">E3U43_009227</name>
</gene>
<sequence length="495" mass="55627">MRTLLLLGVTALCLCVFVAADKQADRQADESSPEKDGILQLKKGNFRRALRKHKQLLVHFYAPLSAEGHRITEAFEGAAAELQGSDFKLAVIDVTKEKDLVKELNATGLPSIRLYLSGDKDNPVDCPAPQSSASILTWLGRRAGSAADLIISDLSQLDASEELTVVGFFQELNSEYVGVFYAAAIDLPDVTFVVTQDNEVINKYGTHIRCCTAAQKVYQMDPVTEYTGKTATQILTAPVLNHALLFVNKSSADFKDIYSAFNTAANAFRLKILFVWVNVDEPRNGRIMEYFRVGAFEAPIIRLVNLTDHVTYHLPSDTLDVETIKKFCQSYLEGKAKPKMQSEPIPDGWDTQPVKQLVGMTLEKVVFNPNKTVFVLFYLPYSQESRALFPLWEELAEALKEREDVVVARIDASANDINLSMHGSYPSLCLFPALYAERMVVYPGKRKVKDLIKFLDKEMEKAKKYRVKEDEDRRKYIEAVKAEEAKKANESKDEL</sequence>
<comment type="caution">
    <text evidence="1">The sequence shown here is derived from an EMBL/GenBank/DDBJ whole genome shotgun (WGS) entry which is preliminary data.</text>
</comment>
<evidence type="ECO:0000313" key="1">
    <source>
        <dbReference type="EMBL" id="TMS23921.1"/>
    </source>
</evidence>
<organism evidence="1 2">
    <name type="scientific">Larimichthys crocea</name>
    <name type="common">Large yellow croaker</name>
    <name type="synonym">Pseudosciaena crocea</name>
    <dbReference type="NCBI Taxonomy" id="215358"/>
    <lineage>
        <taxon>Eukaryota</taxon>
        <taxon>Metazoa</taxon>
        <taxon>Chordata</taxon>
        <taxon>Craniata</taxon>
        <taxon>Vertebrata</taxon>
        <taxon>Euteleostomi</taxon>
        <taxon>Actinopterygii</taxon>
        <taxon>Neopterygii</taxon>
        <taxon>Teleostei</taxon>
        <taxon>Neoteleostei</taxon>
        <taxon>Acanthomorphata</taxon>
        <taxon>Eupercaria</taxon>
        <taxon>Sciaenidae</taxon>
        <taxon>Larimichthys</taxon>
    </lineage>
</organism>